<accession>A0A9D3UM01</accession>
<gene>
    <name evidence="1" type="ORF">J1N35_037433</name>
</gene>
<comment type="caution">
    <text evidence="1">The sequence shown here is derived from an EMBL/GenBank/DDBJ whole genome shotgun (WGS) entry which is preliminary data.</text>
</comment>
<reference evidence="1 2" key="1">
    <citation type="journal article" date="2021" name="Plant Biotechnol. J.">
        <title>Multi-omics assisted identification of the key and species-specific regulatory components of drought-tolerant mechanisms in Gossypium stocksii.</title>
        <authorList>
            <person name="Yu D."/>
            <person name="Ke L."/>
            <person name="Zhang D."/>
            <person name="Wu Y."/>
            <person name="Sun Y."/>
            <person name="Mei J."/>
            <person name="Sun J."/>
            <person name="Sun Y."/>
        </authorList>
    </citation>
    <scope>NUCLEOTIDE SEQUENCE [LARGE SCALE GENOMIC DNA]</scope>
    <source>
        <strain evidence="2">cv. E1</strain>
        <tissue evidence="1">Leaf</tissue>
    </source>
</reference>
<proteinExistence type="predicted"/>
<sequence>MKMKMTKVLSRIFQLRSMFLHRLLILLPINVAFFDALHSLINDLLGFKDDVNSRLSSLEMQMTSLLSHFPSTPPSSSHDDDWDRTLLLHLYTTFHNI</sequence>
<evidence type="ECO:0000313" key="2">
    <source>
        <dbReference type="Proteomes" id="UP000828251"/>
    </source>
</evidence>
<name>A0A9D3UM01_9ROSI</name>
<dbReference type="Proteomes" id="UP000828251">
    <property type="component" value="Unassembled WGS sequence"/>
</dbReference>
<organism evidence="1 2">
    <name type="scientific">Gossypium stocksii</name>
    <dbReference type="NCBI Taxonomy" id="47602"/>
    <lineage>
        <taxon>Eukaryota</taxon>
        <taxon>Viridiplantae</taxon>
        <taxon>Streptophyta</taxon>
        <taxon>Embryophyta</taxon>
        <taxon>Tracheophyta</taxon>
        <taxon>Spermatophyta</taxon>
        <taxon>Magnoliopsida</taxon>
        <taxon>eudicotyledons</taxon>
        <taxon>Gunneridae</taxon>
        <taxon>Pentapetalae</taxon>
        <taxon>rosids</taxon>
        <taxon>malvids</taxon>
        <taxon>Malvales</taxon>
        <taxon>Malvaceae</taxon>
        <taxon>Malvoideae</taxon>
        <taxon>Gossypium</taxon>
    </lineage>
</organism>
<dbReference type="AlphaFoldDB" id="A0A9D3UM01"/>
<dbReference type="EMBL" id="JAIQCV010000011">
    <property type="protein sequence ID" value="KAH1046649.1"/>
    <property type="molecule type" value="Genomic_DNA"/>
</dbReference>
<keyword evidence="2" id="KW-1185">Reference proteome</keyword>
<protein>
    <submittedName>
        <fullName evidence="1">Uncharacterized protein</fullName>
    </submittedName>
</protein>
<evidence type="ECO:0000313" key="1">
    <source>
        <dbReference type="EMBL" id="KAH1046649.1"/>
    </source>
</evidence>